<reference evidence="1" key="1">
    <citation type="submission" date="2022-01" db="EMBL/GenBank/DDBJ databases">
        <authorList>
            <person name="Braso-Vives M."/>
        </authorList>
    </citation>
    <scope>NUCLEOTIDE SEQUENCE</scope>
</reference>
<protein>
    <submittedName>
        <fullName evidence="1">Hypp7690 protein</fullName>
    </submittedName>
</protein>
<dbReference type="OrthoDB" id="6115879at2759"/>
<keyword evidence="2" id="KW-1185">Reference proteome</keyword>
<gene>
    <name evidence="1" type="primary">Hypp7690</name>
    <name evidence="1" type="ORF">BLAG_LOCUS8340</name>
</gene>
<proteinExistence type="predicted"/>
<organism evidence="1 2">
    <name type="scientific">Branchiostoma lanceolatum</name>
    <name type="common">Common lancelet</name>
    <name type="synonym">Amphioxus lanceolatum</name>
    <dbReference type="NCBI Taxonomy" id="7740"/>
    <lineage>
        <taxon>Eukaryota</taxon>
        <taxon>Metazoa</taxon>
        <taxon>Chordata</taxon>
        <taxon>Cephalochordata</taxon>
        <taxon>Leptocardii</taxon>
        <taxon>Amphioxiformes</taxon>
        <taxon>Branchiostomatidae</taxon>
        <taxon>Branchiostoma</taxon>
    </lineage>
</organism>
<name>A0A8K0EER0_BRALA</name>
<evidence type="ECO:0000313" key="2">
    <source>
        <dbReference type="Proteomes" id="UP000838412"/>
    </source>
</evidence>
<sequence length="115" mass="12907">MPTRYALRMNCPVKGCSGANRVASGWVCSKDKDTMYIDEDGYLSCQTMAHRAQIVYWKFDCGQRGSGSNHNYERYQSADLEGFTHALSIGMAHLNEGGAVWLCKLITNIEKQYKG</sequence>
<dbReference type="Proteomes" id="UP000838412">
    <property type="component" value="Chromosome 15"/>
</dbReference>
<accession>A0A8K0EER0</accession>
<dbReference type="AlphaFoldDB" id="A0A8K0EER0"/>
<dbReference type="EMBL" id="OV696700">
    <property type="protein sequence ID" value="CAH1246246.1"/>
    <property type="molecule type" value="Genomic_DNA"/>
</dbReference>
<evidence type="ECO:0000313" key="1">
    <source>
        <dbReference type="EMBL" id="CAH1246246.1"/>
    </source>
</evidence>